<gene>
    <name evidence="2" type="ORF">GALL_246270</name>
</gene>
<sequence>MSVLEAVALTAGLTAVTVLTRALFLLPRRAWDLPTRLRLALRFAPAAALSGVVAPELLLPGAAPGAVWVRLGAAALAAAYFLWRRQILGTIVCGMLGHWLLAALAR</sequence>
<comment type="caution">
    <text evidence="2">The sequence shown here is derived from an EMBL/GenBank/DDBJ whole genome shotgun (WGS) entry which is preliminary data.</text>
</comment>
<feature type="transmembrane region" description="Helical" evidence="1">
    <location>
        <begin position="39"/>
        <end position="59"/>
    </location>
</feature>
<proteinExistence type="predicted"/>
<protein>
    <submittedName>
        <fullName evidence="2">Branched-chain amino acid transport protein AzlD</fullName>
    </submittedName>
</protein>
<evidence type="ECO:0000313" key="2">
    <source>
        <dbReference type="EMBL" id="OIQ93387.1"/>
    </source>
</evidence>
<feature type="transmembrane region" description="Helical" evidence="1">
    <location>
        <begin position="65"/>
        <end position="82"/>
    </location>
</feature>
<accession>A0A1J5RV82</accession>
<dbReference type="AlphaFoldDB" id="A0A1J5RV82"/>
<reference evidence="2" key="1">
    <citation type="submission" date="2016-10" db="EMBL/GenBank/DDBJ databases">
        <title>Sequence of Gallionella enrichment culture.</title>
        <authorList>
            <person name="Poehlein A."/>
            <person name="Muehling M."/>
            <person name="Daniel R."/>
        </authorList>
    </citation>
    <scope>NUCLEOTIDE SEQUENCE</scope>
</reference>
<feature type="transmembrane region" description="Helical" evidence="1">
    <location>
        <begin position="87"/>
        <end position="105"/>
    </location>
</feature>
<name>A0A1J5RV82_9ZZZZ</name>
<dbReference type="EMBL" id="MLJW01000208">
    <property type="protein sequence ID" value="OIQ93387.1"/>
    <property type="molecule type" value="Genomic_DNA"/>
</dbReference>
<feature type="transmembrane region" description="Helical" evidence="1">
    <location>
        <begin position="6"/>
        <end position="27"/>
    </location>
</feature>
<dbReference type="Pfam" id="PF05437">
    <property type="entry name" value="AzlD"/>
    <property type="match status" value="1"/>
</dbReference>
<evidence type="ECO:0000256" key="1">
    <source>
        <dbReference type="SAM" id="Phobius"/>
    </source>
</evidence>
<keyword evidence="1" id="KW-0472">Membrane</keyword>
<dbReference type="InterPro" id="IPR008407">
    <property type="entry name" value="Brnchd-chn_aa_trnsp_AzlD"/>
</dbReference>
<organism evidence="2">
    <name type="scientific">mine drainage metagenome</name>
    <dbReference type="NCBI Taxonomy" id="410659"/>
    <lineage>
        <taxon>unclassified sequences</taxon>
        <taxon>metagenomes</taxon>
        <taxon>ecological metagenomes</taxon>
    </lineage>
</organism>
<keyword evidence="1" id="KW-1133">Transmembrane helix</keyword>
<keyword evidence="1" id="KW-0812">Transmembrane</keyword>